<dbReference type="GO" id="GO:0008237">
    <property type="term" value="F:metallopeptidase activity"/>
    <property type="evidence" value="ECO:0007669"/>
    <property type="project" value="UniProtKB-KW"/>
</dbReference>
<protein>
    <submittedName>
        <fullName evidence="3">CPBP family intramembrane metalloprotease</fullName>
        <ecNumber evidence="3">3.4.-.-</ecNumber>
    </submittedName>
</protein>
<keyword evidence="3" id="KW-0378">Hydrolase</keyword>
<feature type="transmembrane region" description="Helical" evidence="1">
    <location>
        <begin position="83"/>
        <end position="106"/>
    </location>
</feature>
<dbReference type="InterPro" id="IPR003675">
    <property type="entry name" value="Rce1/LyrA-like_dom"/>
</dbReference>
<dbReference type="PANTHER" id="PTHR35797">
    <property type="entry name" value="PROTEASE-RELATED"/>
    <property type="match status" value="1"/>
</dbReference>
<evidence type="ECO:0000313" key="4">
    <source>
        <dbReference type="Proteomes" id="UP001161691"/>
    </source>
</evidence>
<feature type="transmembrane region" description="Helical" evidence="1">
    <location>
        <begin position="156"/>
        <end position="176"/>
    </location>
</feature>
<evidence type="ECO:0000259" key="2">
    <source>
        <dbReference type="Pfam" id="PF02517"/>
    </source>
</evidence>
<keyword evidence="1" id="KW-0812">Transmembrane</keyword>
<accession>A0ABT6TAU1</accession>
<dbReference type="Pfam" id="PF02517">
    <property type="entry name" value="Rce1-like"/>
    <property type="match status" value="1"/>
</dbReference>
<gene>
    <name evidence="3" type="ORF">KB449_03255</name>
</gene>
<comment type="caution">
    <text evidence="3">The sequence shown here is derived from an EMBL/GenBank/DDBJ whole genome shotgun (WGS) entry which is preliminary data.</text>
</comment>
<keyword evidence="3" id="KW-0645">Protease</keyword>
<dbReference type="Proteomes" id="UP001161691">
    <property type="component" value="Unassembled WGS sequence"/>
</dbReference>
<organism evidence="3 4">
    <name type="scientific">Cohnella hashimotonis</name>
    <dbReference type="NCBI Taxonomy" id="2826895"/>
    <lineage>
        <taxon>Bacteria</taxon>
        <taxon>Bacillati</taxon>
        <taxon>Bacillota</taxon>
        <taxon>Bacilli</taxon>
        <taxon>Bacillales</taxon>
        <taxon>Paenibacillaceae</taxon>
        <taxon>Cohnella</taxon>
    </lineage>
</organism>
<feature type="transmembrane region" description="Helical" evidence="1">
    <location>
        <begin position="45"/>
        <end position="71"/>
    </location>
</feature>
<feature type="transmembrane region" description="Helical" evidence="1">
    <location>
        <begin position="213"/>
        <end position="232"/>
    </location>
</feature>
<reference evidence="3" key="1">
    <citation type="submission" date="2023-04" db="EMBL/GenBank/DDBJ databases">
        <title>Comparative genomic analysis of Cohnella hashimotonis sp. nov., isolated from the International Space Station.</title>
        <authorList>
            <person name="Venkateswaran K."/>
            <person name="Simpson A."/>
        </authorList>
    </citation>
    <scope>NUCLEOTIDE SEQUENCE</scope>
    <source>
        <strain evidence="3">F6_2S_P_1</strain>
    </source>
</reference>
<keyword evidence="1" id="KW-0472">Membrane</keyword>
<evidence type="ECO:0000256" key="1">
    <source>
        <dbReference type="SAM" id="Phobius"/>
    </source>
</evidence>
<keyword evidence="3" id="KW-0482">Metalloprotease</keyword>
<name>A0ABT6TAU1_9BACL</name>
<keyword evidence="4" id="KW-1185">Reference proteome</keyword>
<sequence length="250" mass="27169">MQIELFILLLMWAPGLSSIFTRLLLREGLADISLRIKGPQIRKTLPFILLFPVAIGIVAYGIAWAAGLVQFVTPDSFIKASPIVTFAALLVMQMVVGTLVGLIGSAGEELGWRGYMLTRLIDARVPYPMLTSGIIWGLWHLPVILAGNYYSGPYPALSVLLFMITITSFSFIIGGLRLATGSVWPAIFLHASWNAVIQDVFDASSGGKNALLWTGESGILVALALLAAAWIVSRRAVDAERMQRKGQLRA</sequence>
<keyword evidence="1" id="KW-1133">Transmembrane helix</keyword>
<dbReference type="PANTHER" id="PTHR35797:SF1">
    <property type="entry name" value="PROTEASE"/>
    <property type="match status" value="1"/>
</dbReference>
<feature type="transmembrane region" description="Helical" evidence="1">
    <location>
        <begin position="6"/>
        <end position="25"/>
    </location>
</feature>
<dbReference type="EC" id="3.4.-.-" evidence="3"/>
<proteinExistence type="predicted"/>
<feature type="transmembrane region" description="Helical" evidence="1">
    <location>
        <begin position="127"/>
        <end position="150"/>
    </location>
</feature>
<feature type="domain" description="CAAX prenyl protease 2/Lysostaphin resistance protein A-like" evidence="2">
    <location>
        <begin position="94"/>
        <end position="196"/>
    </location>
</feature>
<dbReference type="RefSeq" id="WP_282912727.1">
    <property type="nucleotide sequence ID" value="NZ_JAGRPV010000001.1"/>
</dbReference>
<feature type="transmembrane region" description="Helical" evidence="1">
    <location>
        <begin position="183"/>
        <end position="201"/>
    </location>
</feature>
<dbReference type="EMBL" id="JAGRPV010000001">
    <property type="protein sequence ID" value="MDI4643957.1"/>
    <property type="molecule type" value="Genomic_DNA"/>
</dbReference>
<dbReference type="InterPro" id="IPR042150">
    <property type="entry name" value="MmRce1-like"/>
</dbReference>
<evidence type="ECO:0000313" key="3">
    <source>
        <dbReference type="EMBL" id="MDI4643957.1"/>
    </source>
</evidence>